<protein>
    <submittedName>
        <fullName evidence="3">Uncharacterized protein</fullName>
    </submittedName>
</protein>
<evidence type="ECO:0000313" key="3">
    <source>
        <dbReference type="EMBL" id="KAK6503937.1"/>
    </source>
</evidence>
<dbReference type="Proteomes" id="UP001307849">
    <property type="component" value="Unassembled WGS sequence"/>
</dbReference>
<gene>
    <name evidence="3" type="ORF">TWF506_002157</name>
</gene>
<feature type="region of interest" description="Disordered" evidence="1">
    <location>
        <begin position="52"/>
        <end position="75"/>
    </location>
</feature>
<keyword evidence="2" id="KW-0812">Transmembrane</keyword>
<feature type="region of interest" description="Disordered" evidence="1">
    <location>
        <begin position="1"/>
        <end position="32"/>
    </location>
</feature>
<keyword evidence="2" id="KW-1133">Transmembrane helix</keyword>
<name>A0AAN8RUK5_9PEZI</name>
<comment type="caution">
    <text evidence="3">The sequence shown here is derived from an EMBL/GenBank/DDBJ whole genome shotgun (WGS) entry which is preliminary data.</text>
</comment>
<evidence type="ECO:0000256" key="2">
    <source>
        <dbReference type="SAM" id="Phobius"/>
    </source>
</evidence>
<evidence type="ECO:0000313" key="4">
    <source>
        <dbReference type="Proteomes" id="UP001307849"/>
    </source>
</evidence>
<accession>A0AAN8RUK5</accession>
<reference evidence="3 4" key="1">
    <citation type="submission" date="2019-10" db="EMBL/GenBank/DDBJ databases">
        <authorList>
            <person name="Palmer J.M."/>
        </authorList>
    </citation>
    <scope>NUCLEOTIDE SEQUENCE [LARGE SCALE GENOMIC DNA]</scope>
    <source>
        <strain evidence="3 4">TWF506</strain>
    </source>
</reference>
<feature type="transmembrane region" description="Helical" evidence="2">
    <location>
        <begin position="244"/>
        <end position="264"/>
    </location>
</feature>
<proteinExistence type="predicted"/>
<evidence type="ECO:0000256" key="1">
    <source>
        <dbReference type="SAM" id="MobiDB-lite"/>
    </source>
</evidence>
<dbReference type="AlphaFoldDB" id="A0AAN8RUK5"/>
<organism evidence="3 4">
    <name type="scientific">Arthrobotrys conoides</name>
    <dbReference type="NCBI Taxonomy" id="74498"/>
    <lineage>
        <taxon>Eukaryota</taxon>
        <taxon>Fungi</taxon>
        <taxon>Dikarya</taxon>
        <taxon>Ascomycota</taxon>
        <taxon>Pezizomycotina</taxon>
        <taxon>Orbiliomycetes</taxon>
        <taxon>Orbiliales</taxon>
        <taxon>Orbiliaceae</taxon>
        <taxon>Arthrobotrys</taxon>
    </lineage>
</organism>
<dbReference type="EMBL" id="JAVHJM010000010">
    <property type="protein sequence ID" value="KAK6503937.1"/>
    <property type="molecule type" value="Genomic_DNA"/>
</dbReference>
<sequence length="279" mass="31555">MAQGLATKPTPGYDADSYSSEEDEEDENSRQSSIFQASLYFVEDGKQSGFISDPDQRLVSSHAHRQAQHETGTLSTSVDSCTTLVPNTLDIDYINRDPVYLDKDDPKAEPLRVYTSPMEPTERPPLMPAPPAQKRAEALAEILFRQDMQTYGLHVSTSAAAMSYIRRSEYHEALRATEFNFRAIQSQQRGYGDLRNHPFYRAAREDTPLLRSGALALSDNERLRRRQQQHRGQLVDQERTSGSGVIWGTTIWGGLLAILCCMAVPINDYTRESHGDWYY</sequence>
<keyword evidence="2" id="KW-0472">Membrane</keyword>
<keyword evidence="4" id="KW-1185">Reference proteome</keyword>